<dbReference type="EMBL" id="ML986637">
    <property type="protein sequence ID" value="KAF2262757.1"/>
    <property type="molecule type" value="Genomic_DNA"/>
</dbReference>
<feature type="signal peptide" evidence="2">
    <location>
        <begin position="1"/>
        <end position="20"/>
    </location>
</feature>
<organism evidence="4 5">
    <name type="scientific">Lojkania enalia</name>
    <dbReference type="NCBI Taxonomy" id="147567"/>
    <lineage>
        <taxon>Eukaryota</taxon>
        <taxon>Fungi</taxon>
        <taxon>Dikarya</taxon>
        <taxon>Ascomycota</taxon>
        <taxon>Pezizomycotina</taxon>
        <taxon>Dothideomycetes</taxon>
        <taxon>Pleosporomycetidae</taxon>
        <taxon>Pleosporales</taxon>
        <taxon>Pleosporales incertae sedis</taxon>
        <taxon>Lojkania</taxon>
    </lineage>
</organism>
<evidence type="ECO:0000259" key="3">
    <source>
        <dbReference type="Pfam" id="PF24476"/>
    </source>
</evidence>
<dbReference type="AlphaFoldDB" id="A0A9P4K7K7"/>
<dbReference type="OrthoDB" id="3565018at2759"/>
<dbReference type="Pfam" id="PF24476">
    <property type="entry name" value="DUF7580"/>
    <property type="match status" value="1"/>
</dbReference>
<sequence length="553" mass="62732">MSGIEIAGLVLGAFPILIHALESYRESAEVLVDWWRIQRAYKKCKQDLHYHRILFEGNIERFLLPLIVDDDELKTLMADPAGDAWEDKELETRLTERLPKSYGLFLDIMSDINELMEALKKELGVNNSKFQASVNPSGTLIKSNASRKDILSISNVEFQAKRIKFSLKKSSRERLFSQLQQANDRMRNLLESNDHVTAARRRRETVKTPSIVSRKMSEFWLHAKRLHEALSKAWLCGCATHVANLQLQHRTSEKVEFDVLFHLGSSSDRGGWRETKIKMIPGDSLIGSSGFNINVPKSIQNVDQAPRQVHWGGADDPRQQTSPQGHVNQIKDLCSTLSTAGSDCFGFLDEDEHRFVLYPGSRIPSMDRFSTTTLDYLLQDAYSLTRRSRYHLALTLASSYLQLGATPWFNAPLGKDSIIFLQESSDPESILLDQPYIRREISKVSVQLASNTISSLGIRLLELCFGTPLENSKFRKQLPPGDEISAPILDYVAAIQWSRRVSEEAGPEFADAIEWCLHTNELSDGSWRKELWAHVIVPLDSCHRQVSQKLVVI</sequence>
<feature type="coiled-coil region" evidence="1">
    <location>
        <begin position="172"/>
        <end position="199"/>
    </location>
</feature>
<dbReference type="InterPro" id="IPR056002">
    <property type="entry name" value="DUF7580"/>
</dbReference>
<keyword evidence="1" id="KW-0175">Coiled coil</keyword>
<evidence type="ECO:0000256" key="2">
    <source>
        <dbReference type="SAM" id="SignalP"/>
    </source>
</evidence>
<evidence type="ECO:0000313" key="5">
    <source>
        <dbReference type="Proteomes" id="UP000800093"/>
    </source>
</evidence>
<accession>A0A9P4K7K7</accession>
<keyword evidence="5" id="KW-1185">Reference proteome</keyword>
<evidence type="ECO:0000313" key="4">
    <source>
        <dbReference type="EMBL" id="KAF2262757.1"/>
    </source>
</evidence>
<feature type="domain" description="DUF7580" evidence="3">
    <location>
        <begin position="217"/>
        <end position="522"/>
    </location>
</feature>
<feature type="chain" id="PRO_5040154527" description="DUF7580 domain-containing protein" evidence="2">
    <location>
        <begin position="21"/>
        <end position="553"/>
    </location>
</feature>
<dbReference type="Proteomes" id="UP000800093">
    <property type="component" value="Unassembled WGS sequence"/>
</dbReference>
<gene>
    <name evidence="4" type="ORF">CC78DRAFT_519767</name>
</gene>
<comment type="caution">
    <text evidence="4">The sequence shown here is derived from an EMBL/GenBank/DDBJ whole genome shotgun (WGS) entry which is preliminary data.</text>
</comment>
<name>A0A9P4K7K7_9PLEO</name>
<proteinExistence type="predicted"/>
<dbReference type="PANTHER" id="PTHR35186:SF4">
    <property type="entry name" value="PRION-INHIBITION AND PROPAGATION HELO DOMAIN-CONTAINING PROTEIN"/>
    <property type="match status" value="1"/>
</dbReference>
<evidence type="ECO:0000256" key="1">
    <source>
        <dbReference type="SAM" id="Coils"/>
    </source>
</evidence>
<protein>
    <recommendedName>
        <fullName evidence="3">DUF7580 domain-containing protein</fullName>
    </recommendedName>
</protein>
<dbReference type="PANTHER" id="PTHR35186">
    <property type="entry name" value="ANK_REP_REGION DOMAIN-CONTAINING PROTEIN"/>
    <property type="match status" value="1"/>
</dbReference>
<reference evidence="5" key="1">
    <citation type="journal article" date="2020" name="Stud. Mycol.">
        <title>101 Dothideomycetes genomes: A test case for predicting lifestyles and emergence of pathogens.</title>
        <authorList>
            <person name="Haridas S."/>
            <person name="Albert R."/>
            <person name="Binder M."/>
            <person name="Bloem J."/>
            <person name="LaButti K."/>
            <person name="Salamov A."/>
            <person name="Andreopoulos B."/>
            <person name="Baker S."/>
            <person name="Barry K."/>
            <person name="Bills G."/>
            <person name="Bluhm B."/>
            <person name="Cannon C."/>
            <person name="Castanera R."/>
            <person name="Culley D."/>
            <person name="Daum C."/>
            <person name="Ezra D."/>
            <person name="Gonzalez J."/>
            <person name="Henrissat B."/>
            <person name="Kuo A."/>
            <person name="Liang C."/>
            <person name="Lipzen A."/>
            <person name="Lutzoni F."/>
            <person name="Magnuson J."/>
            <person name="Mondo S."/>
            <person name="Nolan M."/>
            <person name="Ohm R."/>
            <person name="Pangilinan J."/>
            <person name="Park H.-J."/>
            <person name="Ramirez L."/>
            <person name="Alfaro M."/>
            <person name="Sun H."/>
            <person name="Tritt A."/>
            <person name="Yoshinaga Y."/>
            <person name="Zwiers L.-H."/>
            <person name="Turgeon B."/>
            <person name="Goodwin S."/>
            <person name="Spatafora J."/>
            <person name="Crous P."/>
            <person name="Grigoriev I."/>
        </authorList>
    </citation>
    <scope>NUCLEOTIDE SEQUENCE [LARGE SCALE GENOMIC DNA]</scope>
    <source>
        <strain evidence="5">CBS 304.66</strain>
    </source>
</reference>
<keyword evidence="2" id="KW-0732">Signal</keyword>